<evidence type="ECO:0000256" key="1">
    <source>
        <dbReference type="SAM" id="MobiDB-lite"/>
    </source>
</evidence>
<evidence type="ECO:0000256" key="2">
    <source>
        <dbReference type="SAM" id="Phobius"/>
    </source>
</evidence>
<dbReference type="PANTHER" id="PTHR28136:SF1">
    <property type="entry name" value="NUCLEUS EXPORT PROTEIN BRL1"/>
    <property type="match status" value="1"/>
</dbReference>
<dbReference type="PANTHER" id="PTHR28136">
    <property type="entry name" value="NUCLEUS EXPORT PROTEIN BRR6"/>
    <property type="match status" value="1"/>
</dbReference>
<keyword evidence="2" id="KW-1133">Transmembrane helix</keyword>
<keyword evidence="2" id="KW-0812">Transmembrane</keyword>
<feature type="compositionally biased region" description="Basic residues" evidence="1">
    <location>
        <begin position="417"/>
        <end position="426"/>
    </location>
</feature>
<proteinExistence type="predicted"/>
<protein>
    <recommendedName>
        <fullName evidence="3">Brl1/Brr6 domain-containing protein</fullName>
    </recommendedName>
</protein>
<feature type="compositionally biased region" description="Low complexity" evidence="1">
    <location>
        <begin position="71"/>
        <end position="81"/>
    </location>
</feature>
<evidence type="ECO:0000313" key="4">
    <source>
        <dbReference type="EMBL" id="KAJ2002753.1"/>
    </source>
</evidence>
<comment type="caution">
    <text evidence="4">The sequence shown here is derived from an EMBL/GenBank/DDBJ whole genome shotgun (WGS) entry which is preliminary data.</text>
</comment>
<dbReference type="GO" id="GO:0031965">
    <property type="term" value="C:nuclear membrane"/>
    <property type="evidence" value="ECO:0007669"/>
    <property type="project" value="InterPro"/>
</dbReference>
<keyword evidence="5" id="KW-1185">Reference proteome</keyword>
<dbReference type="Proteomes" id="UP001150907">
    <property type="component" value="Unassembled WGS sequence"/>
</dbReference>
<reference evidence="4" key="1">
    <citation type="submission" date="2022-07" db="EMBL/GenBank/DDBJ databases">
        <title>Phylogenomic reconstructions and comparative analyses of Kickxellomycotina fungi.</title>
        <authorList>
            <person name="Reynolds N.K."/>
            <person name="Stajich J.E."/>
            <person name="Barry K."/>
            <person name="Grigoriev I.V."/>
            <person name="Crous P."/>
            <person name="Smith M.E."/>
        </authorList>
    </citation>
    <scope>NUCLEOTIDE SEQUENCE</scope>
    <source>
        <strain evidence="4">IMI 214461</strain>
    </source>
</reference>
<dbReference type="GO" id="GO:0055088">
    <property type="term" value="P:lipid homeostasis"/>
    <property type="evidence" value="ECO:0007669"/>
    <property type="project" value="InterPro"/>
</dbReference>
<feature type="transmembrane region" description="Helical" evidence="2">
    <location>
        <begin position="191"/>
        <end position="218"/>
    </location>
</feature>
<evidence type="ECO:0000259" key="3">
    <source>
        <dbReference type="SMART" id="SM01042"/>
    </source>
</evidence>
<feature type="compositionally biased region" description="Polar residues" evidence="1">
    <location>
        <begin position="146"/>
        <end position="155"/>
    </location>
</feature>
<sequence length="442" mass="48522">MAFSFKSSDALFSAGRRRATMPPPRSRAGPMDIDIDDTSSWLNAPVREQATAAAAAAEKDDDEPSRKRRVLASPAADSVAPPVLANSPFTFSMPAAEPVPTPMLVDDAEAVRLGDSKPISPNAVIRINMRRRRRQQKARRADGKSNDASSAWTTDSDGDSMPQRQQQAPAGGDDARAALSARLHMHRDLPYVISGYVQLGVNVAMVGLVLALVGHVLLTIQRDVNMKVQEHATEILAEIAACSKQYADNRCHPALRVPAMEHACAAWDACMHRDPTTVGRAKVSAETLAEIINGFIEPISLKTMLFFSVVFFGSLFVSNFAFGAYRHSRVERQQQHTSLGADGRYLQPPPPPEPSSRRHHHYHNPGAHDYDYLASPTPRPPRPLSPPSSTLRMPLVARSRSRSRNGEDAAASNIRTTRYHSRRRRPAQAQGAPPTSNVNYRR</sequence>
<name>A0A9W8EJ58_9FUNG</name>
<dbReference type="InterPro" id="IPR018767">
    <property type="entry name" value="Brl1/Brr6_dom"/>
</dbReference>
<dbReference type="AlphaFoldDB" id="A0A9W8EJ58"/>
<dbReference type="OrthoDB" id="5961at2759"/>
<feature type="region of interest" description="Disordered" evidence="1">
    <location>
        <begin position="333"/>
        <end position="442"/>
    </location>
</feature>
<dbReference type="GO" id="GO:0006998">
    <property type="term" value="P:nuclear envelope organization"/>
    <property type="evidence" value="ECO:0007669"/>
    <property type="project" value="InterPro"/>
</dbReference>
<keyword evidence="2" id="KW-0472">Membrane</keyword>
<gene>
    <name evidence="4" type="ORF">H4R26_003447</name>
</gene>
<organism evidence="4 5">
    <name type="scientific">Coemansia thaxteri</name>
    <dbReference type="NCBI Taxonomy" id="2663907"/>
    <lineage>
        <taxon>Eukaryota</taxon>
        <taxon>Fungi</taxon>
        <taxon>Fungi incertae sedis</taxon>
        <taxon>Zoopagomycota</taxon>
        <taxon>Kickxellomycotina</taxon>
        <taxon>Kickxellomycetes</taxon>
        <taxon>Kickxellales</taxon>
        <taxon>Kickxellaceae</taxon>
        <taxon>Coemansia</taxon>
    </lineage>
</organism>
<accession>A0A9W8EJ58</accession>
<evidence type="ECO:0000313" key="5">
    <source>
        <dbReference type="Proteomes" id="UP001150907"/>
    </source>
</evidence>
<feature type="transmembrane region" description="Helical" evidence="2">
    <location>
        <begin position="304"/>
        <end position="325"/>
    </location>
</feature>
<dbReference type="Pfam" id="PF10104">
    <property type="entry name" value="Brr6_like_C_C"/>
    <property type="match status" value="1"/>
</dbReference>
<feature type="compositionally biased region" description="Pro residues" evidence="1">
    <location>
        <begin position="377"/>
        <end position="386"/>
    </location>
</feature>
<dbReference type="SMART" id="SM01042">
    <property type="entry name" value="Brr6_like_C_C"/>
    <property type="match status" value="1"/>
</dbReference>
<feature type="region of interest" description="Disordered" evidence="1">
    <location>
        <begin position="122"/>
        <end position="174"/>
    </location>
</feature>
<feature type="domain" description="Brl1/Brr6" evidence="3">
    <location>
        <begin position="193"/>
        <end position="326"/>
    </location>
</feature>
<dbReference type="InterPro" id="IPR040202">
    <property type="entry name" value="Brl1/Brr6"/>
</dbReference>
<dbReference type="EMBL" id="JANBQF010000273">
    <property type="protein sequence ID" value="KAJ2002753.1"/>
    <property type="molecule type" value="Genomic_DNA"/>
</dbReference>
<feature type="region of interest" description="Disordered" evidence="1">
    <location>
        <begin position="13"/>
        <end position="81"/>
    </location>
</feature>
<feature type="compositionally biased region" description="Basic residues" evidence="1">
    <location>
        <begin position="128"/>
        <end position="138"/>
    </location>
</feature>